<evidence type="ECO:0000313" key="2">
    <source>
        <dbReference type="EMBL" id="TKC13834.1"/>
    </source>
</evidence>
<dbReference type="EMBL" id="SWBM01000012">
    <property type="protein sequence ID" value="TKC13834.1"/>
    <property type="molecule type" value="Genomic_DNA"/>
</dbReference>
<organism evidence="2 3">
    <name type="scientific">Robertmurraya kyonggiensis</name>
    <dbReference type="NCBI Taxonomy" id="1037680"/>
    <lineage>
        <taxon>Bacteria</taxon>
        <taxon>Bacillati</taxon>
        <taxon>Bacillota</taxon>
        <taxon>Bacilli</taxon>
        <taxon>Bacillales</taxon>
        <taxon>Bacillaceae</taxon>
        <taxon>Robertmurraya</taxon>
    </lineage>
</organism>
<evidence type="ECO:0000256" key="1">
    <source>
        <dbReference type="SAM" id="Coils"/>
    </source>
</evidence>
<dbReference type="Proteomes" id="UP000307756">
    <property type="component" value="Unassembled WGS sequence"/>
</dbReference>
<evidence type="ECO:0000313" key="3">
    <source>
        <dbReference type="Proteomes" id="UP000307756"/>
    </source>
</evidence>
<name>A0A4V5P2M0_9BACI</name>
<proteinExistence type="predicted"/>
<dbReference type="RefSeq" id="WP_136833769.1">
    <property type="nucleotide sequence ID" value="NZ_SWBM01000012.1"/>
</dbReference>
<accession>A0A4V5P2M0</accession>
<reference evidence="2 3" key="1">
    <citation type="journal article" date="2011" name="J. Microbiol.">
        <title>Bacillus kyonggiensis sp. nov., isolated from soil of a lettuce field.</title>
        <authorList>
            <person name="Dong K."/>
            <person name="Lee S."/>
        </authorList>
    </citation>
    <scope>NUCLEOTIDE SEQUENCE [LARGE SCALE GENOMIC DNA]</scope>
    <source>
        <strain evidence="2 3">NB22</strain>
    </source>
</reference>
<feature type="coiled-coil region" evidence="1">
    <location>
        <begin position="1"/>
        <end position="30"/>
    </location>
</feature>
<gene>
    <name evidence="2" type="ORF">FA727_22860</name>
</gene>
<dbReference type="AlphaFoldDB" id="A0A4V5P2M0"/>
<comment type="caution">
    <text evidence="2">The sequence shown here is derived from an EMBL/GenBank/DDBJ whole genome shotgun (WGS) entry which is preliminary data.</text>
</comment>
<keyword evidence="3" id="KW-1185">Reference proteome</keyword>
<protein>
    <submittedName>
        <fullName evidence="2">Uncharacterized protein</fullName>
    </submittedName>
</protein>
<sequence length="65" mass="7802">MDIIKEEIEKQIKQRTREEKKELLKELLIEAIKKGDSQKSIERIIKKGNFTRGEVEKIYQEIDKD</sequence>
<keyword evidence="1" id="KW-0175">Coiled coil</keyword>